<sequence length="77" mass="9170">MLNLYTCISHTEEIGLLWYALIGKQIPVILDHFPDIRVDEIGDEHFRILADGDGEIYVTIRDYEIRLRVPHDHWSWH</sequence>
<reference evidence="1 2" key="1">
    <citation type="submission" date="2016-10" db="EMBL/GenBank/DDBJ databases">
        <authorList>
            <person name="de Groot N.N."/>
        </authorList>
    </citation>
    <scope>NUCLEOTIDE SEQUENCE [LARGE SCALE GENOMIC DNA]</scope>
    <source>
        <strain evidence="1 2">DSM 19938</strain>
    </source>
</reference>
<organism evidence="1 2">
    <name type="scientific">Dyadobacter koreensis</name>
    <dbReference type="NCBI Taxonomy" id="408657"/>
    <lineage>
        <taxon>Bacteria</taxon>
        <taxon>Pseudomonadati</taxon>
        <taxon>Bacteroidota</taxon>
        <taxon>Cytophagia</taxon>
        <taxon>Cytophagales</taxon>
        <taxon>Spirosomataceae</taxon>
        <taxon>Dyadobacter</taxon>
    </lineage>
</organism>
<accession>A0A1H7AU69</accession>
<dbReference type="Proteomes" id="UP000199532">
    <property type="component" value="Unassembled WGS sequence"/>
</dbReference>
<protein>
    <submittedName>
        <fullName evidence="1">Uncharacterized protein</fullName>
    </submittedName>
</protein>
<evidence type="ECO:0000313" key="2">
    <source>
        <dbReference type="Proteomes" id="UP000199532"/>
    </source>
</evidence>
<evidence type="ECO:0000313" key="1">
    <source>
        <dbReference type="EMBL" id="SEJ69181.1"/>
    </source>
</evidence>
<proteinExistence type="predicted"/>
<name>A0A1H7AU69_9BACT</name>
<dbReference type="RefSeq" id="WP_090341880.1">
    <property type="nucleotide sequence ID" value="NZ_FNXY01000011.1"/>
</dbReference>
<gene>
    <name evidence="1" type="ORF">SAMN04487995_5960</name>
</gene>
<dbReference type="AlphaFoldDB" id="A0A1H7AU69"/>
<keyword evidence="2" id="KW-1185">Reference proteome</keyword>
<dbReference type="EMBL" id="FNXY01000011">
    <property type="protein sequence ID" value="SEJ69181.1"/>
    <property type="molecule type" value="Genomic_DNA"/>
</dbReference>